<feature type="domain" description="Mur ligase C-terminal" evidence="19">
    <location>
        <begin position="312"/>
        <end position="423"/>
    </location>
</feature>
<evidence type="ECO:0000256" key="13">
    <source>
        <dbReference type="ARBA" id="ARBA00023316"/>
    </source>
</evidence>
<proteinExistence type="inferred from homology"/>
<dbReference type="HAMAP" id="MF_00639">
    <property type="entry name" value="MurD"/>
    <property type="match status" value="1"/>
</dbReference>
<dbReference type="Pfam" id="PF02875">
    <property type="entry name" value="Mur_ligase_C"/>
    <property type="match status" value="1"/>
</dbReference>
<evidence type="ECO:0000256" key="9">
    <source>
        <dbReference type="ARBA" id="ARBA00022741"/>
    </source>
</evidence>
<dbReference type="SUPFAM" id="SSF53623">
    <property type="entry name" value="MurD-like peptide ligases, catalytic domain"/>
    <property type="match status" value="1"/>
</dbReference>
<keyword evidence="9 17" id="KW-0547">Nucleotide-binding</keyword>
<keyword evidence="22" id="KW-1185">Reference proteome</keyword>
<evidence type="ECO:0000256" key="4">
    <source>
        <dbReference type="ARBA" id="ARBA00010416"/>
    </source>
</evidence>
<gene>
    <name evidence="17 21" type="primary">murD</name>
    <name evidence="21" type="ORF">FFIC_280950</name>
</gene>
<comment type="similarity">
    <text evidence="4 17">Belongs to the MurCDEF family.</text>
</comment>
<keyword evidence="13 17" id="KW-0961">Cell wall biogenesis/degradation</keyword>
<evidence type="ECO:0000256" key="3">
    <source>
        <dbReference type="ARBA" id="ARBA00004752"/>
    </source>
</evidence>
<sequence>MADLNFNNKKVLVLGWAKSGKAATHRLVELGAQVTVANRDQIEVDADVQALQAAGVTFAANDQADALTDDTDYVVKNPGIHYEQPLLVKAEELEIPILTEVAVALSTFTGRLIVVTGSNGKTTTTTLLGKMLQADPNQGKVVVAGNIGTPVCQVVGDLTTEDTLVLELSSFQLVGIPMIQPDIAVITNVFANHMDFHHTRAAYLAAKIHVTENQRPDQVLILNGQGPDTPVIEQHTAAQVLHFDDQDQQAYAHQTGDDLVLAGQVLMPFADVRLVGQPNLENVLAATAAATVAGAASAGMRTVLENFAGVAHRLEFLFKNNGVAYYNDSKATDIEATQAALSAFDQPVVWLAGGLDRGDDLMRLAPDLKNVRQVIAFGETKNKVVTLAESLNLPVTVVESVEEAAPLATKMAQTGEVVLFSPAAASWDQYPNFEIRGTAYERALKKALNQDGE</sequence>
<dbReference type="Proteomes" id="UP000253891">
    <property type="component" value="Unassembled WGS sequence"/>
</dbReference>
<protein>
    <recommendedName>
        <fullName evidence="6 17">UDP-N-acetylmuramoylalanine--D-glutamate ligase</fullName>
        <ecNumber evidence="5 17">6.3.2.9</ecNumber>
    </recommendedName>
    <alternativeName>
        <fullName evidence="15 17">D-glutamic acid-adding enzyme</fullName>
    </alternativeName>
    <alternativeName>
        <fullName evidence="14 17">UDP-N-acetylmuramoyl-L-alanyl-D-glutamate synthetase</fullName>
    </alternativeName>
</protein>
<evidence type="ECO:0000256" key="1">
    <source>
        <dbReference type="ARBA" id="ARBA00002734"/>
    </source>
</evidence>
<evidence type="ECO:0000256" key="17">
    <source>
        <dbReference type="HAMAP-Rule" id="MF_00639"/>
    </source>
</evidence>
<evidence type="ECO:0000256" key="8">
    <source>
        <dbReference type="ARBA" id="ARBA00022598"/>
    </source>
</evidence>
<evidence type="ECO:0000256" key="15">
    <source>
        <dbReference type="ARBA" id="ARBA00032324"/>
    </source>
</evidence>
<dbReference type="Pfam" id="PF08245">
    <property type="entry name" value="Mur_ligase_M"/>
    <property type="match status" value="1"/>
</dbReference>
<keyword evidence="17 18" id="KW-0131">Cell cycle</keyword>
<dbReference type="UniPathway" id="UPA00219"/>
<dbReference type="GO" id="GO:0051301">
    <property type="term" value="P:cell division"/>
    <property type="evidence" value="ECO:0007669"/>
    <property type="project" value="UniProtKB-KW"/>
</dbReference>
<evidence type="ECO:0000256" key="10">
    <source>
        <dbReference type="ARBA" id="ARBA00022840"/>
    </source>
</evidence>
<keyword evidence="17 18" id="KW-0132">Cell division</keyword>
<dbReference type="EC" id="6.3.2.9" evidence="5 17"/>
<dbReference type="PANTHER" id="PTHR43692:SF1">
    <property type="entry name" value="UDP-N-ACETYLMURAMOYLALANINE--D-GLUTAMATE LIGASE"/>
    <property type="match status" value="1"/>
</dbReference>
<evidence type="ECO:0000256" key="7">
    <source>
        <dbReference type="ARBA" id="ARBA00022490"/>
    </source>
</evidence>
<dbReference type="PANTHER" id="PTHR43692">
    <property type="entry name" value="UDP-N-ACETYLMURAMOYLALANINE--D-GLUTAMATE LIGASE"/>
    <property type="match status" value="1"/>
</dbReference>
<reference evidence="21 22" key="1">
    <citation type="journal article" date="2015" name="BMC Genomics">
        <title>Comparative genomics of Fructobacillus spp. and Leuconostoc spp. reveals niche-specific evolution of Fructobacillus spp.</title>
        <authorList>
            <person name="Endo A."/>
            <person name="Tanizawa Y."/>
            <person name="Tanaka N."/>
            <person name="Maeno S."/>
            <person name="Kumar H."/>
            <person name="Shiwa Y."/>
            <person name="Okada S."/>
            <person name="Yoshikawa H."/>
            <person name="Dicks L."/>
            <person name="Nakagawa J."/>
            <person name="Arita M."/>
        </authorList>
    </citation>
    <scope>NUCLEOTIDE SEQUENCE [LARGE SCALE GENOMIC DNA]</scope>
    <source>
        <strain evidence="21 22">JCM 12225</strain>
    </source>
</reference>
<dbReference type="EMBL" id="DF968005">
    <property type="protein sequence ID" value="GAP00090.1"/>
    <property type="molecule type" value="Genomic_DNA"/>
</dbReference>
<evidence type="ECO:0000259" key="20">
    <source>
        <dbReference type="Pfam" id="PF08245"/>
    </source>
</evidence>
<evidence type="ECO:0000256" key="6">
    <source>
        <dbReference type="ARBA" id="ARBA00015655"/>
    </source>
</evidence>
<dbReference type="InterPro" id="IPR005762">
    <property type="entry name" value="MurD"/>
</dbReference>
<comment type="function">
    <text evidence="1 17 18">Cell wall formation. Catalyzes the addition of glutamate to the nucleotide precursor UDP-N-acetylmuramoyl-L-alanine (UMA).</text>
</comment>
<dbReference type="SUPFAM" id="SSF53244">
    <property type="entry name" value="MurD-like peptide ligases, peptide-binding domain"/>
    <property type="match status" value="1"/>
</dbReference>
<evidence type="ECO:0000256" key="5">
    <source>
        <dbReference type="ARBA" id="ARBA00012212"/>
    </source>
</evidence>
<dbReference type="GO" id="GO:0008360">
    <property type="term" value="P:regulation of cell shape"/>
    <property type="evidence" value="ECO:0007669"/>
    <property type="project" value="UniProtKB-KW"/>
</dbReference>
<feature type="domain" description="Mur ligase central" evidence="20">
    <location>
        <begin position="115"/>
        <end position="290"/>
    </location>
</feature>
<comment type="subcellular location">
    <subcellularLocation>
        <location evidence="2 17 18">Cytoplasm</location>
    </subcellularLocation>
</comment>
<dbReference type="InterPro" id="IPR013221">
    <property type="entry name" value="Mur_ligase_cen"/>
</dbReference>
<evidence type="ECO:0000256" key="18">
    <source>
        <dbReference type="RuleBase" id="RU003664"/>
    </source>
</evidence>
<dbReference type="GO" id="GO:0008764">
    <property type="term" value="F:UDP-N-acetylmuramoylalanine-D-glutamate ligase activity"/>
    <property type="evidence" value="ECO:0007669"/>
    <property type="project" value="UniProtKB-UniRule"/>
</dbReference>
<keyword evidence="7 17" id="KW-0963">Cytoplasm</keyword>
<dbReference type="InterPro" id="IPR004101">
    <property type="entry name" value="Mur_ligase_C"/>
</dbReference>
<organism evidence="21 22">
    <name type="scientific">Fructobacillus ficulneus</name>
    <dbReference type="NCBI Taxonomy" id="157463"/>
    <lineage>
        <taxon>Bacteria</taxon>
        <taxon>Bacillati</taxon>
        <taxon>Bacillota</taxon>
        <taxon>Bacilli</taxon>
        <taxon>Lactobacillales</taxon>
        <taxon>Lactobacillaceae</taxon>
        <taxon>Fructobacillus</taxon>
    </lineage>
</organism>
<dbReference type="GO" id="GO:0005737">
    <property type="term" value="C:cytoplasm"/>
    <property type="evidence" value="ECO:0007669"/>
    <property type="project" value="UniProtKB-SubCell"/>
</dbReference>
<dbReference type="NCBIfam" id="TIGR01087">
    <property type="entry name" value="murD"/>
    <property type="match status" value="1"/>
</dbReference>
<dbReference type="RefSeq" id="WP_061993440.1">
    <property type="nucleotide sequence ID" value="NZ_DF968005.1"/>
</dbReference>
<dbReference type="SUPFAM" id="SSF51984">
    <property type="entry name" value="MurCD N-terminal domain"/>
    <property type="match status" value="1"/>
</dbReference>
<keyword evidence="12 17" id="KW-0573">Peptidoglycan synthesis</keyword>
<comment type="catalytic activity">
    <reaction evidence="16 17 18">
        <text>UDP-N-acetyl-alpha-D-muramoyl-L-alanine + D-glutamate + ATP = UDP-N-acetyl-alpha-D-muramoyl-L-alanyl-D-glutamate + ADP + phosphate + H(+)</text>
        <dbReference type="Rhea" id="RHEA:16429"/>
        <dbReference type="ChEBI" id="CHEBI:15378"/>
        <dbReference type="ChEBI" id="CHEBI:29986"/>
        <dbReference type="ChEBI" id="CHEBI:30616"/>
        <dbReference type="ChEBI" id="CHEBI:43474"/>
        <dbReference type="ChEBI" id="CHEBI:83898"/>
        <dbReference type="ChEBI" id="CHEBI:83900"/>
        <dbReference type="ChEBI" id="CHEBI:456216"/>
        <dbReference type="EC" id="6.3.2.9"/>
    </reaction>
</comment>
<dbReference type="GO" id="GO:0009252">
    <property type="term" value="P:peptidoglycan biosynthetic process"/>
    <property type="evidence" value="ECO:0007669"/>
    <property type="project" value="UniProtKB-UniRule"/>
</dbReference>
<keyword evidence="8 17" id="KW-0436">Ligase</keyword>
<dbReference type="Gene3D" id="3.90.190.20">
    <property type="entry name" value="Mur ligase, C-terminal domain"/>
    <property type="match status" value="1"/>
</dbReference>
<evidence type="ECO:0000256" key="16">
    <source>
        <dbReference type="ARBA" id="ARBA00047632"/>
    </source>
</evidence>
<keyword evidence="10 17" id="KW-0067">ATP-binding</keyword>
<accession>A0A0K8MJP4</accession>
<dbReference type="OrthoDB" id="9809796at2"/>
<dbReference type="GO" id="GO:0005524">
    <property type="term" value="F:ATP binding"/>
    <property type="evidence" value="ECO:0007669"/>
    <property type="project" value="UniProtKB-UniRule"/>
</dbReference>
<evidence type="ECO:0000313" key="21">
    <source>
        <dbReference type="EMBL" id="GAP00090.1"/>
    </source>
</evidence>
<evidence type="ECO:0000259" key="19">
    <source>
        <dbReference type="Pfam" id="PF02875"/>
    </source>
</evidence>
<evidence type="ECO:0000313" key="22">
    <source>
        <dbReference type="Proteomes" id="UP000253891"/>
    </source>
</evidence>
<evidence type="ECO:0000256" key="12">
    <source>
        <dbReference type="ARBA" id="ARBA00022984"/>
    </source>
</evidence>
<evidence type="ECO:0000256" key="2">
    <source>
        <dbReference type="ARBA" id="ARBA00004496"/>
    </source>
</evidence>
<dbReference type="InterPro" id="IPR036615">
    <property type="entry name" value="Mur_ligase_C_dom_sf"/>
</dbReference>
<dbReference type="AlphaFoldDB" id="A0A0K8MJP4"/>
<feature type="binding site" evidence="17">
    <location>
        <begin position="117"/>
        <end position="123"/>
    </location>
    <ligand>
        <name>ATP</name>
        <dbReference type="ChEBI" id="CHEBI:30616"/>
    </ligand>
</feature>
<comment type="pathway">
    <text evidence="3 17 18">Cell wall biogenesis; peptidoglycan biosynthesis.</text>
</comment>
<evidence type="ECO:0000256" key="11">
    <source>
        <dbReference type="ARBA" id="ARBA00022960"/>
    </source>
</evidence>
<dbReference type="STRING" id="157463.GCA_001047075_01003"/>
<evidence type="ECO:0000256" key="14">
    <source>
        <dbReference type="ARBA" id="ARBA00030398"/>
    </source>
</evidence>
<name>A0A0K8MJP4_9LACO</name>
<dbReference type="Gene3D" id="3.40.1190.10">
    <property type="entry name" value="Mur-like, catalytic domain"/>
    <property type="match status" value="1"/>
</dbReference>
<keyword evidence="11 17" id="KW-0133">Cell shape</keyword>
<dbReference type="Gene3D" id="3.40.50.720">
    <property type="entry name" value="NAD(P)-binding Rossmann-like Domain"/>
    <property type="match status" value="1"/>
</dbReference>
<dbReference type="GO" id="GO:0071555">
    <property type="term" value="P:cell wall organization"/>
    <property type="evidence" value="ECO:0007669"/>
    <property type="project" value="UniProtKB-KW"/>
</dbReference>
<dbReference type="InterPro" id="IPR036565">
    <property type="entry name" value="Mur-like_cat_sf"/>
</dbReference>